<feature type="signal peptide" evidence="2">
    <location>
        <begin position="1"/>
        <end position="18"/>
    </location>
</feature>
<name>A0A2B4S4T6_STYPI</name>
<comment type="caution">
    <text evidence="4">The sequence shown here is derived from an EMBL/GenBank/DDBJ whole genome shotgun (WGS) entry which is preliminary data.</text>
</comment>
<keyword evidence="4" id="KW-0031">Aminopeptidase</keyword>
<dbReference type="PANTHER" id="PTHR43763:SF6">
    <property type="entry name" value="XAA-PRO AMINOPEPTIDASE 1"/>
    <property type="match status" value="1"/>
</dbReference>
<dbReference type="Proteomes" id="UP000225706">
    <property type="component" value="Unassembled WGS sequence"/>
</dbReference>
<gene>
    <name evidence="4" type="primary">AMPP</name>
    <name evidence="4" type="ORF">AWC38_SpisGene11978</name>
</gene>
<dbReference type="GO" id="GO:0004177">
    <property type="term" value="F:aminopeptidase activity"/>
    <property type="evidence" value="ECO:0007669"/>
    <property type="project" value="UniProtKB-KW"/>
</dbReference>
<organism evidence="4 5">
    <name type="scientific">Stylophora pistillata</name>
    <name type="common">Smooth cauliflower coral</name>
    <dbReference type="NCBI Taxonomy" id="50429"/>
    <lineage>
        <taxon>Eukaryota</taxon>
        <taxon>Metazoa</taxon>
        <taxon>Cnidaria</taxon>
        <taxon>Anthozoa</taxon>
        <taxon>Hexacorallia</taxon>
        <taxon>Scleractinia</taxon>
        <taxon>Astrocoeniina</taxon>
        <taxon>Pocilloporidae</taxon>
        <taxon>Stylophora</taxon>
    </lineage>
</organism>
<feature type="region of interest" description="Disordered" evidence="1">
    <location>
        <begin position="500"/>
        <end position="522"/>
    </location>
</feature>
<dbReference type="InterPro" id="IPR050422">
    <property type="entry name" value="X-Pro_aminopeptidase_P"/>
</dbReference>
<accession>A0A2B4S4T6</accession>
<dbReference type="Pfam" id="PF00557">
    <property type="entry name" value="Peptidase_M24"/>
    <property type="match status" value="1"/>
</dbReference>
<feature type="chain" id="PRO_5013129367" evidence="2">
    <location>
        <begin position="19"/>
        <end position="535"/>
    </location>
</feature>
<dbReference type="Pfam" id="PF16189">
    <property type="entry name" value="Creatinase_N_2"/>
    <property type="match status" value="1"/>
</dbReference>
<dbReference type="InterPro" id="IPR029149">
    <property type="entry name" value="Creatin/AminoP/Spt16_N"/>
</dbReference>
<protein>
    <submittedName>
        <fullName evidence="4">Putative Xaa-Pro aminopeptidase P</fullName>
    </submittedName>
</protein>
<dbReference type="EMBL" id="LSMT01000206">
    <property type="protein sequence ID" value="PFX23475.1"/>
    <property type="molecule type" value="Genomic_DNA"/>
</dbReference>
<evidence type="ECO:0000313" key="5">
    <source>
        <dbReference type="Proteomes" id="UP000225706"/>
    </source>
</evidence>
<keyword evidence="5" id="KW-1185">Reference proteome</keyword>
<dbReference type="PANTHER" id="PTHR43763">
    <property type="entry name" value="XAA-PRO AMINOPEPTIDASE 1"/>
    <property type="match status" value="1"/>
</dbReference>
<evidence type="ECO:0000256" key="2">
    <source>
        <dbReference type="SAM" id="SignalP"/>
    </source>
</evidence>
<dbReference type="OrthoDB" id="9995434at2759"/>
<dbReference type="SUPFAM" id="SSF53092">
    <property type="entry name" value="Creatinase/prolidase N-terminal domain"/>
    <property type="match status" value="1"/>
</dbReference>
<dbReference type="STRING" id="50429.A0A2B4S4T6"/>
<evidence type="ECO:0000313" key="4">
    <source>
        <dbReference type="EMBL" id="PFX23475.1"/>
    </source>
</evidence>
<sequence length="535" mass="60315">MVVVFSAILSILVTIGMAEIPDASSFKDSLKRRICLEGKSQSEDVAPQYQRRKFISGFSGSHGTAIITYEKAALWTDGRYFLQADMELDCNWILQQEDEANIIAEKKRTKAWNDFKAEYPTADLSKFEVQVTFFSKKEGKAEVYLNQANAVQTSVSGSIRKDRDDEMKRALGIAGFPIELTLNLSAIKEVPAVPFHETSKSRLNEEELKEHNIELIPVTQNLVDVVWPSRPQPEPRKMIVLDISYSGRSWQDKIIALRGFLEARSATAVVLEKLDEIAWLLNLRGFDVNYTPVFFSYVTVTKDSVSLFTDRNKVTPAVKRHLKVKNCNRRNEKHLCVQLELYEAIREAVKRLAECKNAKILVSTSSSHGIRVNIPKENLLIDESPVALPKAIKNPTEIRGMRNANVKDCVALCQFFAWIEREVMVAHSRDGTTDTTRTVHFGVPTKHQRDCYTRVLKGHIDIASAVFPNDTYGPQCIAPGFPIEDEKILMPGMILSDATGSETGHVPTLDRPSQVVSPRDKQKGVFQYKLTNRAQ</sequence>
<keyword evidence="4" id="KW-0378">Hydrolase</keyword>
<evidence type="ECO:0000259" key="3">
    <source>
        <dbReference type="Pfam" id="PF00557"/>
    </source>
</evidence>
<reference evidence="5" key="1">
    <citation type="journal article" date="2017" name="bioRxiv">
        <title>Comparative analysis of the genomes of Stylophora pistillata and Acropora digitifera provides evidence for extensive differences between species of corals.</title>
        <authorList>
            <person name="Voolstra C.R."/>
            <person name="Li Y."/>
            <person name="Liew Y.J."/>
            <person name="Baumgarten S."/>
            <person name="Zoccola D."/>
            <person name="Flot J.-F."/>
            <person name="Tambutte S."/>
            <person name="Allemand D."/>
            <person name="Aranda M."/>
        </authorList>
    </citation>
    <scope>NUCLEOTIDE SEQUENCE [LARGE SCALE GENOMIC DNA]</scope>
</reference>
<keyword evidence="4" id="KW-0645">Protease</keyword>
<proteinExistence type="predicted"/>
<dbReference type="Gene3D" id="3.90.230.10">
    <property type="entry name" value="Creatinase/methionine aminopeptidase superfamily"/>
    <property type="match status" value="2"/>
</dbReference>
<feature type="domain" description="Peptidase M24" evidence="3">
    <location>
        <begin position="426"/>
        <end position="471"/>
    </location>
</feature>
<dbReference type="InterPro" id="IPR000994">
    <property type="entry name" value="Pept_M24"/>
</dbReference>
<dbReference type="AlphaFoldDB" id="A0A2B4S4T6"/>
<dbReference type="Gene3D" id="3.40.350.10">
    <property type="entry name" value="Creatinase/prolidase N-terminal domain"/>
    <property type="match status" value="2"/>
</dbReference>
<dbReference type="InterPro" id="IPR036005">
    <property type="entry name" value="Creatinase/aminopeptidase-like"/>
</dbReference>
<dbReference type="SUPFAM" id="SSF55920">
    <property type="entry name" value="Creatinase/aminopeptidase"/>
    <property type="match status" value="1"/>
</dbReference>
<keyword evidence="2" id="KW-0732">Signal</keyword>
<evidence type="ECO:0000256" key="1">
    <source>
        <dbReference type="SAM" id="MobiDB-lite"/>
    </source>
</evidence>